<dbReference type="AlphaFoldDB" id="A0A4R0RTP9"/>
<reference evidence="3 4" key="1">
    <citation type="submission" date="2018-11" db="EMBL/GenBank/DDBJ databases">
        <title>Genome assembly of Steccherinum ochraceum LE-BIN_3174, the white-rot fungus of the Steccherinaceae family (The Residual Polyporoid clade, Polyporales, Basidiomycota).</title>
        <authorList>
            <person name="Fedorova T.V."/>
            <person name="Glazunova O.A."/>
            <person name="Landesman E.O."/>
            <person name="Moiseenko K.V."/>
            <person name="Psurtseva N.V."/>
            <person name="Savinova O.S."/>
            <person name="Shakhova N.V."/>
            <person name="Tyazhelova T.V."/>
            <person name="Vasina D.V."/>
        </authorList>
    </citation>
    <scope>NUCLEOTIDE SEQUENCE [LARGE SCALE GENOMIC DNA]</scope>
    <source>
        <strain evidence="3 4">LE-BIN_3174</strain>
    </source>
</reference>
<sequence length="139" mass="14700">MRFLAILAALVPFAVSSALAAPVASTVLGEQEVFVRNDFSDLAPRDAIEHLYARGLVASKNQGLPESHTRPSTPRPAPPPRPATPPSPHVPNEVEETFQRPSSADGGALHANIHSPAPASINKAWPWAGPKPPEPKLSS</sequence>
<evidence type="ECO:0000313" key="4">
    <source>
        <dbReference type="Proteomes" id="UP000292702"/>
    </source>
</evidence>
<dbReference type="EMBL" id="RWJN01000033">
    <property type="protein sequence ID" value="TCD69825.1"/>
    <property type="molecule type" value="Genomic_DNA"/>
</dbReference>
<accession>A0A4R0RTP9</accession>
<keyword evidence="2" id="KW-0732">Signal</keyword>
<feature type="compositionally biased region" description="Pro residues" evidence="1">
    <location>
        <begin position="73"/>
        <end position="89"/>
    </location>
</feature>
<evidence type="ECO:0000256" key="1">
    <source>
        <dbReference type="SAM" id="MobiDB-lite"/>
    </source>
</evidence>
<evidence type="ECO:0000313" key="3">
    <source>
        <dbReference type="EMBL" id="TCD69825.1"/>
    </source>
</evidence>
<feature type="signal peptide" evidence="2">
    <location>
        <begin position="1"/>
        <end position="20"/>
    </location>
</feature>
<name>A0A4R0RTP9_9APHY</name>
<protein>
    <submittedName>
        <fullName evidence="3">Uncharacterized protein</fullName>
    </submittedName>
</protein>
<organism evidence="3 4">
    <name type="scientific">Steccherinum ochraceum</name>
    <dbReference type="NCBI Taxonomy" id="92696"/>
    <lineage>
        <taxon>Eukaryota</taxon>
        <taxon>Fungi</taxon>
        <taxon>Dikarya</taxon>
        <taxon>Basidiomycota</taxon>
        <taxon>Agaricomycotina</taxon>
        <taxon>Agaricomycetes</taxon>
        <taxon>Polyporales</taxon>
        <taxon>Steccherinaceae</taxon>
        <taxon>Steccherinum</taxon>
    </lineage>
</organism>
<proteinExistence type="predicted"/>
<comment type="caution">
    <text evidence="3">The sequence shown here is derived from an EMBL/GenBank/DDBJ whole genome shotgun (WGS) entry which is preliminary data.</text>
</comment>
<gene>
    <name evidence="3" type="ORF">EIP91_006138</name>
</gene>
<feature type="chain" id="PRO_5020826554" evidence="2">
    <location>
        <begin position="21"/>
        <end position="139"/>
    </location>
</feature>
<dbReference type="Proteomes" id="UP000292702">
    <property type="component" value="Unassembled WGS sequence"/>
</dbReference>
<feature type="region of interest" description="Disordered" evidence="1">
    <location>
        <begin position="59"/>
        <end position="139"/>
    </location>
</feature>
<evidence type="ECO:0000256" key="2">
    <source>
        <dbReference type="SAM" id="SignalP"/>
    </source>
</evidence>
<keyword evidence="4" id="KW-1185">Reference proteome</keyword>